<proteinExistence type="predicted"/>
<reference evidence="4" key="2">
    <citation type="journal article" date="2019" name="Int. J. Syst. Evol. Microbiol.">
        <title>The Global Catalogue of Microorganisms (GCM) 10K type strain sequencing project: providing services to taxonomists for standard genome sequencing and annotation.</title>
        <authorList>
            <consortium name="The Broad Institute Genomics Platform"/>
            <consortium name="The Broad Institute Genome Sequencing Center for Infectious Disease"/>
            <person name="Wu L."/>
            <person name="Ma J."/>
        </authorList>
    </citation>
    <scope>NUCLEOTIDE SEQUENCE [LARGE SCALE GENOMIC DNA]</scope>
    <source>
        <strain evidence="4">CGMCC 1.15931</strain>
    </source>
</reference>
<dbReference type="Gene3D" id="1.25.40.10">
    <property type="entry name" value="Tetratricopeptide repeat domain"/>
    <property type="match status" value="1"/>
</dbReference>
<evidence type="ECO:0000313" key="4">
    <source>
        <dbReference type="Proteomes" id="UP000622638"/>
    </source>
</evidence>
<reference evidence="1" key="1">
    <citation type="journal article" date="2014" name="Int. J. Syst. Evol. Microbiol.">
        <title>Complete genome of a new Firmicutes species belonging to the dominant human colonic microbiota ('Ruminococcus bicirculans') reveals two chromosomes and a selective capacity to utilize plant glucans.</title>
        <authorList>
            <consortium name="NISC Comparative Sequencing Program"/>
            <person name="Wegmann U."/>
            <person name="Louis P."/>
            <person name="Goesmann A."/>
            <person name="Henrissat B."/>
            <person name="Duncan S.H."/>
            <person name="Flint H.J."/>
        </authorList>
    </citation>
    <scope>NUCLEOTIDE SEQUENCE</scope>
    <source>
        <strain evidence="1">CGMCC 1.15931</strain>
    </source>
</reference>
<dbReference type="Proteomes" id="UP000430634">
    <property type="component" value="Unassembled WGS sequence"/>
</dbReference>
<comment type="caution">
    <text evidence="2">The sequence shown here is derived from an EMBL/GenBank/DDBJ whole genome shotgun (WGS) entry which is preliminary data.</text>
</comment>
<accession>A0A6I3T1J7</accession>
<dbReference type="OrthoDB" id="8850901at2"/>
<dbReference type="RefSeq" id="WP_155472496.1">
    <property type="nucleotide sequence ID" value="NZ_BMKG01000028.1"/>
</dbReference>
<evidence type="ECO:0000313" key="2">
    <source>
        <dbReference type="EMBL" id="MTV55224.1"/>
    </source>
</evidence>
<reference evidence="1" key="4">
    <citation type="submission" date="2024-05" db="EMBL/GenBank/DDBJ databases">
        <authorList>
            <person name="Sun Q."/>
            <person name="Zhou Y."/>
        </authorList>
    </citation>
    <scope>NUCLEOTIDE SEQUENCE</scope>
    <source>
        <strain evidence="1">CGMCC 1.15931</strain>
    </source>
</reference>
<keyword evidence="4" id="KW-1185">Reference proteome</keyword>
<gene>
    <name evidence="1" type="ORF">GCM10011572_46920</name>
    <name evidence="2" type="ORF">GM672_21070</name>
</gene>
<dbReference type="InterPro" id="IPR011990">
    <property type="entry name" value="TPR-like_helical_dom_sf"/>
</dbReference>
<organism evidence="2 3">
    <name type="scientific">Pseudoduganella buxea</name>
    <dbReference type="NCBI Taxonomy" id="1949069"/>
    <lineage>
        <taxon>Bacteria</taxon>
        <taxon>Pseudomonadati</taxon>
        <taxon>Pseudomonadota</taxon>
        <taxon>Betaproteobacteria</taxon>
        <taxon>Burkholderiales</taxon>
        <taxon>Oxalobacteraceae</taxon>
        <taxon>Telluria group</taxon>
        <taxon>Pseudoduganella</taxon>
    </lineage>
</organism>
<dbReference type="SMART" id="SM00671">
    <property type="entry name" value="SEL1"/>
    <property type="match status" value="2"/>
</dbReference>
<sequence>MDDQKNSGPISTGSTYWLSKFERSQLTDKANRGDKDAAFRLAQYYAFSEFDNEKEQHWLERSARAGHTAAQYNLSFLLFYKENPDIHGALYWAEMAKKNGDTKAQVLIDEICATLR</sequence>
<evidence type="ECO:0000313" key="3">
    <source>
        <dbReference type="Proteomes" id="UP000430634"/>
    </source>
</evidence>
<dbReference type="SUPFAM" id="SSF81901">
    <property type="entry name" value="HCP-like"/>
    <property type="match status" value="1"/>
</dbReference>
<dbReference type="AlphaFoldDB" id="A0A6I3T1J7"/>
<evidence type="ECO:0000313" key="1">
    <source>
        <dbReference type="EMBL" id="GGC20195.1"/>
    </source>
</evidence>
<protein>
    <submittedName>
        <fullName evidence="2">Sel1 repeat family protein</fullName>
    </submittedName>
</protein>
<dbReference type="EMBL" id="WNKZ01000075">
    <property type="protein sequence ID" value="MTV55224.1"/>
    <property type="molecule type" value="Genomic_DNA"/>
</dbReference>
<reference evidence="2 3" key="3">
    <citation type="submission" date="2019-11" db="EMBL/GenBank/DDBJ databases">
        <title>Type strains purchased from KCTC, JCM and DSMZ.</title>
        <authorList>
            <person name="Lu H."/>
        </authorList>
    </citation>
    <scope>NUCLEOTIDE SEQUENCE [LARGE SCALE GENOMIC DNA]</scope>
    <source>
        <strain evidence="2 3">KCTC 52429</strain>
    </source>
</reference>
<dbReference type="EMBL" id="BMKG01000028">
    <property type="protein sequence ID" value="GGC20195.1"/>
    <property type="molecule type" value="Genomic_DNA"/>
</dbReference>
<dbReference type="InterPro" id="IPR006597">
    <property type="entry name" value="Sel1-like"/>
</dbReference>
<dbReference type="Proteomes" id="UP000622638">
    <property type="component" value="Unassembled WGS sequence"/>
</dbReference>
<name>A0A6I3T1J7_9BURK</name>